<reference evidence="1" key="1">
    <citation type="submission" date="2022-03" db="EMBL/GenBank/DDBJ databases">
        <authorList>
            <person name="Sayadi A."/>
        </authorList>
    </citation>
    <scope>NUCLEOTIDE SEQUENCE</scope>
</reference>
<protein>
    <submittedName>
        <fullName evidence="1">Uncharacterized protein</fullName>
    </submittedName>
</protein>
<organism evidence="1 2">
    <name type="scientific">Acanthoscelides obtectus</name>
    <name type="common">Bean weevil</name>
    <name type="synonym">Bruchus obtectus</name>
    <dbReference type="NCBI Taxonomy" id="200917"/>
    <lineage>
        <taxon>Eukaryota</taxon>
        <taxon>Metazoa</taxon>
        <taxon>Ecdysozoa</taxon>
        <taxon>Arthropoda</taxon>
        <taxon>Hexapoda</taxon>
        <taxon>Insecta</taxon>
        <taxon>Pterygota</taxon>
        <taxon>Neoptera</taxon>
        <taxon>Endopterygota</taxon>
        <taxon>Coleoptera</taxon>
        <taxon>Polyphaga</taxon>
        <taxon>Cucujiformia</taxon>
        <taxon>Chrysomeloidea</taxon>
        <taxon>Chrysomelidae</taxon>
        <taxon>Bruchinae</taxon>
        <taxon>Bruchini</taxon>
        <taxon>Acanthoscelides</taxon>
    </lineage>
</organism>
<gene>
    <name evidence="1" type="ORF">ACAOBT_LOCUS3466</name>
</gene>
<evidence type="ECO:0000313" key="2">
    <source>
        <dbReference type="Proteomes" id="UP001152888"/>
    </source>
</evidence>
<comment type="caution">
    <text evidence="1">The sequence shown here is derived from an EMBL/GenBank/DDBJ whole genome shotgun (WGS) entry which is preliminary data.</text>
</comment>
<sequence>MLFETCKIRCSRSTRKKAMLMWSDDVFHMSEYDFVKNRFEYFSNIT</sequence>
<proteinExistence type="predicted"/>
<keyword evidence="2" id="KW-1185">Reference proteome</keyword>
<dbReference type="Proteomes" id="UP001152888">
    <property type="component" value="Unassembled WGS sequence"/>
</dbReference>
<dbReference type="EMBL" id="CAKOFQ010006685">
    <property type="protein sequence ID" value="CAH1959959.1"/>
    <property type="molecule type" value="Genomic_DNA"/>
</dbReference>
<accession>A0A9P0JT73</accession>
<evidence type="ECO:0000313" key="1">
    <source>
        <dbReference type="EMBL" id="CAH1959959.1"/>
    </source>
</evidence>
<dbReference type="AlphaFoldDB" id="A0A9P0JT73"/>
<name>A0A9P0JT73_ACAOB</name>